<dbReference type="GO" id="GO:0009229">
    <property type="term" value="P:thiamine diphosphate biosynthetic process"/>
    <property type="evidence" value="ECO:0007669"/>
    <property type="project" value="UniProtKB-UniRule"/>
</dbReference>
<dbReference type="PANTHER" id="PTHR13622">
    <property type="entry name" value="THIAMIN PYROPHOSPHOKINASE"/>
    <property type="match status" value="1"/>
</dbReference>
<dbReference type="InterPro" id="IPR036371">
    <property type="entry name" value="TPK_B1-bd_sf"/>
</dbReference>
<dbReference type="SUPFAM" id="SSF63862">
    <property type="entry name" value="Thiamin pyrophosphokinase, substrate-binding domain"/>
    <property type="match status" value="1"/>
</dbReference>
<keyword evidence="3 7" id="KW-0808">Transferase</keyword>
<sequence>MPSTEEVIENTESIAFEEPASSHVFNLDGFLSPDGQSSALLILNQQILIAGVFEKLWRNYHLHVCADGGANRLYEYFEGKEESRLSFIPNYIIGDMDSIRDEVLHFYLEHGAIVVSQSWQNSTDFMKSLQLIFLHFHYPELQRMLKTNDFAHNYGIDDCHGIETMYNKERASCTMHDIDLLVLNAIDGRFDQTVHSISQLYSASKTDPYYRMYFLTATDLIMLIPTGGALIRYSKEFKANCIKNCGLLPLGGPTTINRTKGLKWDVLNWKTSIFDGKVSSNNRFSGETCCFFDVQDPIVLSIEVVLSKISSFI</sequence>
<organism evidence="9 10">
    <name type="scientific">Lachancea dasiensis</name>
    <dbReference type="NCBI Taxonomy" id="1072105"/>
    <lineage>
        <taxon>Eukaryota</taxon>
        <taxon>Fungi</taxon>
        <taxon>Dikarya</taxon>
        <taxon>Ascomycota</taxon>
        <taxon>Saccharomycotina</taxon>
        <taxon>Saccharomycetes</taxon>
        <taxon>Saccharomycetales</taxon>
        <taxon>Saccharomycetaceae</taxon>
        <taxon>Lachancea</taxon>
    </lineage>
</organism>
<dbReference type="InterPro" id="IPR007373">
    <property type="entry name" value="Thiamin_PyroPKinase_B1-bd"/>
</dbReference>
<dbReference type="UniPathway" id="UPA00060">
    <property type="reaction ID" value="UER00597"/>
</dbReference>
<dbReference type="AlphaFoldDB" id="A0A1G4JW30"/>
<keyword evidence="5 7" id="KW-0418">Kinase</keyword>
<dbReference type="SMART" id="SM00983">
    <property type="entry name" value="TPK_B1_binding"/>
    <property type="match status" value="1"/>
</dbReference>
<dbReference type="Pfam" id="PF04265">
    <property type="entry name" value="TPK_B1_binding"/>
    <property type="match status" value="1"/>
</dbReference>
<reference evidence="10" key="1">
    <citation type="submission" date="2016-03" db="EMBL/GenBank/DDBJ databases">
        <authorList>
            <person name="Devillers H."/>
        </authorList>
    </citation>
    <scope>NUCLEOTIDE SEQUENCE [LARGE SCALE GENOMIC DNA]</scope>
</reference>
<dbReference type="STRING" id="1266660.A0A1G4JW30"/>
<keyword evidence="10" id="KW-1185">Reference proteome</keyword>
<evidence type="ECO:0000313" key="9">
    <source>
        <dbReference type="EMBL" id="SCU95257.1"/>
    </source>
</evidence>
<dbReference type="GO" id="GO:0006772">
    <property type="term" value="P:thiamine metabolic process"/>
    <property type="evidence" value="ECO:0007669"/>
    <property type="project" value="InterPro"/>
</dbReference>
<keyword evidence="6 7" id="KW-0067">ATP-binding</keyword>
<dbReference type="InterPro" id="IPR036759">
    <property type="entry name" value="TPK_catalytic_sf"/>
</dbReference>
<dbReference type="Pfam" id="PF04263">
    <property type="entry name" value="TPK_catalytic"/>
    <property type="match status" value="1"/>
</dbReference>
<evidence type="ECO:0000256" key="4">
    <source>
        <dbReference type="ARBA" id="ARBA00022741"/>
    </source>
</evidence>
<dbReference type="InterPro" id="IPR007371">
    <property type="entry name" value="TPK_catalytic"/>
</dbReference>
<dbReference type="GO" id="GO:0004788">
    <property type="term" value="F:thiamine diphosphokinase activity"/>
    <property type="evidence" value="ECO:0007669"/>
    <property type="project" value="UniProtKB-UniRule"/>
</dbReference>
<proteinExistence type="inferred from homology"/>
<keyword evidence="4 7" id="KW-0547">Nucleotide-binding</keyword>
<dbReference type="GO" id="GO:0005524">
    <property type="term" value="F:ATP binding"/>
    <property type="evidence" value="ECO:0007669"/>
    <property type="project" value="UniProtKB-UniRule"/>
</dbReference>
<dbReference type="GO" id="GO:0016301">
    <property type="term" value="F:kinase activity"/>
    <property type="evidence" value="ECO:0007669"/>
    <property type="project" value="UniProtKB-UniRule"/>
</dbReference>
<comment type="similarity">
    <text evidence="2 7">Belongs to the thiamine pyrophosphokinase family.</text>
</comment>
<dbReference type="EMBL" id="LT598457">
    <property type="protein sequence ID" value="SCU95257.1"/>
    <property type="molecule type" value="Genomic_DNA"/>
</dbReference>
<accession>A0A1G4JW30</accession>
<dbReference type="Gene3D" id="2.60.120.320">
    <property type="entry name" value="Thiamin pyrophosphokinase, thiamin-binding domain"/>
    <property type="match status" value="1"/>
</dbReference>
<evidence type="ECO:0000256" key="7">
    <source>
        <dbReference type="PIRNR" id="PIRNR031057"/>
    </source>
</evidence>
<feature type="domain" description="Thiamin pyrophosphokinase thiamin-binding" evidence="8">
    <location>
        <begin position="228"/>
        <end position="298"/>
    </location>
</feature>
<gene>
    <name evidence="9" type="ORF">LADA_0G14554G</name>
</gene>
<dbReference type="Gene3D" id="3.40.50.10240">
    <property type="entry name" value="Thiamin pyrophosphokinase, catalytic domain"/>
    <property type="match status" value="1"/>
</dbReference>
<dbReference type="OrthoDB" id="25149at2759"/>
<dbReference type="PANTHER" id="PTHR13622:SF8">
    <property type="entry name" value="THIAMIN PYROPHOSPHOKINASE 1"/>
    <property type="match status" value="1"/>
</dbReference>
<evidence type="ECO:0000256" key="6">
    <source>
        <dbReference type="ARBA" id="ARBA00022840"/>
    </source>
</evidence>
<evidence type="ECO:0000256" key="1">
    <source>
        <dbReference type="ARBA" id="ARBA00005078"/>
    </source>
</evidence>
<dbReference type="GO" id="GO:0030975">
    <property type="term" value="F:thiamine binding"/>
    <property type="evidence" value="ECO:0007669"/>
    <property type="project" value="UniProtKB-UniRule"/>
</dbReference>
<dbReference type="EC" id="2.7.6.2" evidence="7"/>
<protein>
    <recommendedName>
        <fullName evidence="7">Thiamine pyrophosphokinase</fullName>
        <ecNumber evidence="7">2.7.6.2</ecNumber>
    </recommendedName>
</protein>
<name>A0A1G4JW30_9SACH</name>
<dbReference type="CDD" id="cd07995">
    <property type="entry name" value="TPK"/>
    <property type="match status" value="1"/>
</dbReference>
<dbReference type="PIRSF" id="PIRSF031057">
    <property type="entry name" value="Thiamin_pyrophosphokinase"/>
    <property type="match status" value="1"/>
</dbReference>
<evidence type="ECO:0000256" key="5">
    <source>
        <dbReference type="ARBA" id="ARBA00022777"/>
    </source>
</evidence>
<comment type="catalytic activity">
    <reaction evidence="7">
        <text>thiamine + ATP = thiamine diphosphate + AMP + H(+)</text>
        <dbReference type="Rhea" id="RHEA:11576"/>
        <dbReference type="ChEBI" id="CHEBI:15378"/>
        <dbReference type="ChEBI" id="CHEBI:18385"/>
        <dbReference type="ChEBI" id="CHEBI:30616"/>
        <dbReference type="ChEBI" id="CHEBI:58937"/>
        <dbReference type="ChEBI" id="CHEBI:456215"/>
    </reaction>
</comment>
<evidence type="ECO:0000313" key="10">
    <source>
        <dbReference type="Proteomes" id="UP000190274"/>
    </source>
</evidence>
<comment type="pathway">
    <text evidence="1 7">Cofactor biosynthesis; thiamine diphosphate biosynthesis; thiamine diphosphate from thiamine: step 1/1.</text>
</comment>
<dbReference type="Proteomes" id="UP000190274">
    <property type="component" value="Chromosome G"/>
</dbReference>
<evidence type="ECO:0000256" key="2">
    <source>
        <dbReference type="ARBA" id="ARBA00006785"/>
    </source>
</evidence>
<evidence type="ECO:0000256" key="3">
    <source>
        <dbReference type="ARBA" id="ARBA00022679"/>
    </source>
</evidence>
<dbReference type="SUPFAM" id="SSF63999">
    <property type="entry name" value="Thiamin pyrophosphokinase, catalytic domain"/>
    <property type="match status" value="1"/>
</dbReference>
<dbReference type="InterPro" id="IPR016966">
    <property type="entry name" value="Thiamin_pyrophosphokinase_euk"/>
</dbReference>
<dbReference type="InterPro" id="IPR006282">
    <property type="entry name" value="Thi_PPkinase"/>
</dbReference>
<evidence type="ECO:0000259" key="8">
    <source>
        <dbReference type="SMART" id="SM00983"/>
    </source>
</evidence>